<dbReference type="SUPFAM" id="SSF53448">
    <property type="entry name" value="Nucleotide-diphospho-sugar transferases"/>
    <property type="match status" value="1"/>
</dbReference>
<dbReference type="Gene3D" id="3.90.550.10">
    <property type="entry name" value="Spore Coat Polysaccharide Biosynthesis Protein SpsA, Chain A"/>
    <property type="match status" value="1"/>
</dbReference>
<dbReference type="Pfam" id="PF00535">
    <property type="entry name" value="Glycos_transf_2"/>
    <property type="match status" value="1"/>
</dbReference>
<organism evidence="2">
    <name type="scientific">Rhizobium leguminosarum</name>
    <dbReference type="NCBI Taxonomy" id="384"/>
    <lineage>
        <taxon>Bacteria</taxon>
        <taxon>Pseudomonadati</taxon>
        <taxon>Pseudomonadota</taxon>
        <taxon>Alphaproteobacteria</taxon>
        <taxon>Hyphomicrobiales</taxon>
        <taxon>Rhizobiaceae</taxon>
        <taxon>Rhizobium/Agrobacterium group</taxon>
        <taxon>Rhizobium</taxon>
    </lineage>
</organism>
<evidence type="ECO:0000259" key="1">
    <source>
        <dbReference type="Pfam" id="PF00535"/>
    </source>
</evidence>
<dbReference type="InterPro" id="IPR001173">
    <property type="entry name" value="Glyco_trans_2-like"/>
</dbReference>
<dbReference type="InterPro" id="IPR029063">
    <property type="entry name" value="SAM-dependent_MTases_sf"/>
</dbReference>
<keyword evidence="2" id="KW-0808">Transferase</keyword>
<reference evidence="2" key="1">
    <citation type="submission" date="2016-04" db="EMBL/GenBank/DDBJ databases">
        <title>Fast-growing isolate from the root nodules of Vavilovia formosa.</title>
        <authorList>
            <person name="Kimeklis A."/>
            <person name="Safronova V."/>
            <person name="Belimov A."/>
            <person name="Andronov E."/>
        </authorList>
    </citation>
    <scope>NUCLEOTIDE SEQUENCE [LARGE SCALE GENOMIC DNA]</scope>
    <source>
        <strain evidence="2">Vaf-46</strain>
    </source>
</reference>
<dbReference type="eggNOG" id="COG1215">
    <property type="taxonomic scope" value="Bacteria"/>
</dbReference>
<dbReference type="PANTHER" id="PTHR48090">
    <property type="entry name" value="UNDECAPRENYL-PHOSPHATE 4-DEOXY-4-FORMAMIDO-L-ARABINOSE TRANSFERASE-RELATED"/>
    <property type="match status" value="1"/>
</dbReference>
<name>A0A179BH27_RHILE</name>
<dbReference type="EMBL" id="LWBS01000413">
    <property type="protein sequence ID" value="OAP90996.1"/>
    <property type="molecule type" value="Genomic_DNA"/>
</dbReference>
<dbReference type="AlphaFoldDB" id="A0A179BH27"/>
<proteinExistence type="predicted"/>
<dbReference type="PANTHER" id="PTHR48090:SF7">
    <property type="entry name" value="RFBJ PROTEIN"/>
    <property type="match status" value="1"/>
</dbReference>
<sequence length="443" mass="50348">MRDYFYSQLRRYIGLFVLGQNSVVEIDPTTPLLIGKFPQGKITFRSRTQPAEPVKEFDEHKVVKIEDVADTKPDYLVISGLIHYERDIQSMFAQARALCSPETRLVLTYYSSMWRPLATLASKFGLRRRVPESNWLAHEDVQNLLTLENFELIRLDQKILIPFYLPLISGFVNRCLAPLPLLRTLCLLNIAIARPVGYAASKAEPSVSIVVPARNEAGNIEDIVKRLPDMGPDDELIFIEGNSTDTTWKAIQEVQQRYGSERSILIAQQDGKGKGDAVRKGFSIATKDVLMILDADMTVPPEDLPKFYNAIKDGKGEFINGTRLVYPMEKEAMRFFNLLGNKFFALAFSFVLGQRYKDTLCGTKVISRSNYLKLQANRSYFGDFDPFGDFDLIFGAARMGLKIVEVPIGYRERVYGETNISRWRHGAILLAMLVFAARRIKFL</sequence>
<protein>
    <submittedName>
        <fullName evidence="2">Glycosyl transferase</fullName>
    </submittedName>
</protein>
<gene>
    <name evidence="2" type="ORF">A4U53_28545</name>
</gene>
<dbReference type="InterPro" id="IPR050256">
    <property type="entry name" value="Glycosyltransferase_2"/>
</dbReference>
<accession>A0A179BH27</accession>
<dbReference type="GO" id="GO:0016740">
    <property type="term" value="F:transferase activity"/>
    <property type="evidence" value="ECO:0007669"/>
    <property type="project" value="UniProtKB-KW"/>
</dbReference>
<comment type="caution">
    <text evidence="2">The sequence shown here is derived from an EMBL/GenBank/DDBJ whole genome shotgun (WGS) entry which is preliminary data.</text>
</comment>
<evidence type="ECO:0000313" key="2">
    <source>
        <dbReference type="EMBL" id="OAP90996.1"/>
    </source>
</evidence>
<feature type="domain" description="Glycosyltransferase 2-like" evidence="1">
    <location>
        <begin position="208"/>
        <end position="336"/>
    </location>
</feature>
<dbReference type="SUPFAM" id="SSF53335">
    <property type="entry name" value="S-adenosyl-L-methionine-dependent methyltransferases"/>
    <property type="match status" value="1"/>
</dbReference>
<dbReference type="eggNOG" id="COG2226">
    <property type="taxonomic scope" value="Bacteria"/>
</dbReference>
<dbReference type="InterPro" id="IPR029044">
    <property type="entry name" value="Nucleotide-diphossugar_trans"/>
</dbReference>
<dbReference type="CDD" id="cd04179">
    <property type="entry name" value="DPM_DPG-synthase_like"/>
    <property type="match status" value="1"/>
</dbReference>